<feature type="domain" description="Transport-associated OB type 2" evidence="1">
    <location>
        <begin position="14"/>
        <end position="63"/>
    </location>
</feature>
<gene>
    <name evidence="2" type="ORF">HW561_19950</name>
</gene>
<reference evidence="2 3" key="1">
    <citation type="submission" date="2020-06" db="EMBL/GenBank/DDBJ databases">
        <authorList>
            <person name="Cao W.R."/>
        </authorList>
    </citation>
    <scope>NUCLEOTIDE SEQUENCE [LARGE SCALE GENOMIC DNA]</scope>
    <source>
        <strain evidence="2 3">B1Z28</strain>
    </source>
</reference>
<dbReference type="InterPro" id="IPR013611">
    <property type="entry name" value="Transp-assoc_OB_typ2"/>
</dbReference>
<evidence type="ECO:0000259" key="1">
    <source>
        <dbReference type="Pfam" id="PF08402"/>
    </source>
</evidence>
<comment type="caution">
    <text evidence="2">The sequence shown here is derived from an EMBL/GenBank/DDBJ whole genome shotgun (WGS) entry which is preliminary data.</text>
</comment>
<sequence>MEPGPLPRETAKRDRAFYGETIHYFLELDGLDAPLTASVTNFDRAEHFDTGAQVRLGFRGAAALPPE</sequence>
<accession>A0ABX2PX25</accession>
<organism evidence="2 3">
    <name type="scientific">Ruegeria haliotis</name>
    <dbReference type="NCBI Taxonomy" id="2747601"/>
    <lineage>
        <taxon>Bacteria</taxon>
        <taxon>Pseudomonadati</taxon>
        <taxon>Pseudomonadota</taxon>
        <taxon>Alphaproteobacteria</taxon>
        <taxon>Rhodobacterales</taxon>
        <taxon>Roseobacteraceae</taxon>
        <taxon>Ruegeria</taxon>
    </lineage>
</organism>
<dbReference type="Pfam" id="PF08402">
    <property type="entry name" value="TOBE_2"/>
    <property type="match status" value="1"/>
</dbReference>
<keyword evidence="3" id="KW-1185">Reference proteome</keyword>
<evidence type="ECO:0000313" key="2">
    <source>
        <dbReference type="EMBL" id="NVO58072.1"/>
    </source>
</evidence>
<dbReference type="EMBL" id="JABXWT010000017">
    <property type="protein sequence ID" value="NVO58072.1"/>
    <property type="molecule type" value="Genomic_DNA"/>
</dbReference>
<proteinExistence type="predicted"/>
<protein>
    <submittedName>
        <fullName evidence="2">TOBE domain-containing protein</fullName>
    </submittedName>
</protein>
<name>A0ABX2PX25_9RHOB</name>
<dbReference type="Proteomes" id="UP000630805">
    <property type="component" value="Unassembled WGS sequence"/>
</dbReference>
<evidence type="ECO:0000313" key="3">
    <source>
        <dbReference type="Proteomes" id="UP000630805"/>
    </source>
</evidence>